<dbReference type="EMBL" id="MU005576">
    <property type="protein sequence ID" value="KAF2686951.1"/>
    <property type="molecule type" value="Genomic_DNA"/>
</dbReference>
<dbReference type="AlphaFoldDB" id="A0A6G1J9Q3"/>
<protein>
    <submittedName>
        <fullName evidence="1">Uncharacterized protein</fullName>
    </submittedName>
</protein>
<keyword evidence="2" id="KW-1185">Reference proteome</keyword>
<reference evidence="1" key="1">
    <citation type="journal article" date="2020" name="Stud. Mycol.">
        <title>101 Dothideomycetes genomes: a test case for predicting lifestyles and emergence of pathogens.</title>
        <authorList>
            <person name="Haridas S."/>
            <person name="Albert R."/>
            <person name="Binder M."/>
            <person name="Bloem J."/>
            <person name="Labutti K."/>
            <person name="Salamov A."/>
            <person name="Andreopoulos B."/>
            <person name="Baker S."/>
            <person name="Barry K."/>
            <person name="Bills G."/>
            <person name="Bluhm B."/>
            <person name="Cannon C."/>
            <person name="Castanera R."/>
            <person name="Culley D."/>
            <person name="Daum C."/>
            <person name="Ezra D."/>
            <person name="Gonzalez J."/>
            <person name="Henrissat B."/>
            <person name="Kuo A."/>
            <person name="Liang C."/>
            <person name="Lipzen A."/>
            <person name="Lutzoni F."/>
            <person name="Magnuson J."/>
            <person name="Mondo S."/>
            <person name="Nolan M."/>
            <person name="Ohm R."/>
            <person name="Pangilinan J."/>
            <person name="Park H.-J."/>
            <person name="Ramirez L."/>
            <person name="Alfaro M."/>
            <person name="Sun H."/>
            <person name="Tritt A."/>
            <person name="Yoshinaga Y."/>
            <person name="Zwiers L.-H."/>
            <person name="Turgeon B."/>
            <person name="Goodwin S."/>
            <person name="Spatafora J."/>
            <person name="Crous P."/>
            <person name="Grigoriev I."/>
        </authorList>
    </citation>
    <scope>NUCLEOTIDE SEQUENCE</scope>
    <source>
        <strain evidence="1">CBS 122367</strain>
    </source>
</reference>
<name>A0A6G1J9Q3_9PLEO</name>
<dbReference type="Proteomes" id="UP000799291">
    <property type="component" value="Unassembled WGS sequence"/>
</dbReference>
<proteinExistence type="predicted"/>
<dbReference type="OrthoDB" id="3799754at2759"/>
<sequence length="197" mass="22897">MLREIRDKIYNYYFFEKGGYIFYFASRMLVEPDGRPASIVLLLICKAIAKETEGVTFNTNRITFRAGYSDQDQGEYRGLRSFAGRVRCLLVYALETKMQMLLNAAECVTPEIMDEVAEQQPNGSLFLRDAFRAIQDQRRSIYRRYPLAPNRYRLQNEMDASVRVYDVVQLALELASRQPDLRKLASKALIRQRAILT</sequence>
<gene>
    <name evidence="1" type="ORF">K458DRAFT_429863</name>
</gene>
<accession>A0A6G1J9Q3</accession>
<evidence type="ECO:0000313" key="2">
    <source>
        <dbReference type="Proteomes" id="UP000799291"/>
    </source>
</evidence>
<organism evidence="1 2">
    <name type="scientific">Lentithecium fluviatile CBS 122367</name>
    <dbReference type="NCBI Taxonomy" id="1168545"/>
    <lineage>
        <taxon>Eukaryota</taxon>
        <taxon>Fungi</taxon>
        <taxon>Dikarya</taxon>
        <taxon>Ascomycota</taxon>
        <taxon>Pezizomycotina</taxon>
        <taxon>Dothideomycetes</taxon>
        <taxon>Pleosporomycetidae</taxon>
        <taxon>Pleosporales</taxon>
        <taxon>Massarineae</taxon>
        <taxon>Lentitheciaceae</taxon>
        <taxon>Lentithecium</taxon>
    </lineage>
</organism>
<evidence type="ECO:0000313" key="1">
    <source>
        <dbReference type="EMBL" id="KAF2686951.1"/>
    </source>
</evidence>